<keyword evidence="2" id="KW-1185">Reference proteome</keyword>
<dbReference type="AlphaFoldDB" id="A0A218YWF6"/>
<dbReference type="InParanoid" id="A0A218YWF6"/>
<dbReference type="PANTHER" id="PTHR42085">
    <property type="entry name" value="F-BOX DOMAIN-CONTAINING PROTEIN"/>
    <property type="match status" value="1"/>
</dbReference>
<accession>A0A218YWF6</accession>
<dbReference type="EMBL" id="MZNU01000336">
    <property type="protein sequence ID" value="OWP00121.1"/>
    <property type="molecule type" value="Genomic_DNA"/>
</dbReference>
<dbReference type="InterPro" id="IPR038883">
    <property type="entry name" value="AN11006-like"/>
</dbReference>
<organism evidence="1 2">
    <name type="scientific">Diplocarpon coronariae</name>
    <dbReference type="NCBI Taxonomy" id="2795749"/>
    <lineage>
        <taxon>Eukaryota</taxon>
        <taxon>Fungi</taxon>
        <taxon>Dikarya</taxon>
        <taxon>Ascomycota</taxon>
        <taxon>Pezizomycotina</taxon>
        <taxon>Leotiomycetes</taxon>
        <taxon>Helotiales</taxon>
        <taxon>Drepanopezizaceae</taxon>
        <taxon>Diplocarpon</taxon>
    </lineage>
</organism>
<evidence type="ECO:0000313" key="1">
    <source>
        <dbReference type="EMBL" id="OWP00121.1"/>
    </source>
</evidence>
<dbReference type="PANTHER" id="PTHR42085:SF1">
    <property type="entry name" value="F-BOX DOMAIN-CONTAINING PROTEIN"/>
    <property type="match status" value="1"/>
</dbReference>
<name>A0A218YWF6_9HELO</name>
<dbReference type="Proteomes" id="UP000242519">
    <property type="component" value="Unassembled WGS sequence"/>
</dbReference>
<reference evidence="1 2" key="1">
    <citation type="submission" date="2017-04" db="EMBL/GenBank/DDBJ databases">
        <title>Draft genome sequence of Marssonina coronaria NL1: causal agent of apple blotch.</title>
        <authorList>
            <person name="Cheng Q."/>
        </authorList>
    </citation>
    <scope>NUCLEOTIDE SEQUENCE [LARGE SCALE GENOMIC DNA]</scope>
    <source>
        <strain evidence="1 2">NL1</strain>
    </source>
</reference>
<dbReference type="OrthoDB" id="5272396at2759"/>
<protein>
    <submittedName>
        <fullName evidence="1">Uncharacterized protein</fullName>
    </submittedName>
</protein>
<comment type="caution">
    <text evidence="1">The sequence shown here is derived from an EMBL/GenBank/DDBJ whole genome shotgun (WGS) entry which is preliminary data.</text>
</comment>
<sequence>MPSLLDLPREIRDEIYKYVLLSPSGLITPAFPPRCKSLKPNRRRNASPQTTRVHLTSTPLPSCARPIVSGISISLSLTRTCRQLYTETHGLFWSKNTFYFDGFLDSGHGPGIVRTLKTMGQTASRLIQRITIQMPLRYRGYCAFRKVLHTLSSRARLGHFKRLELVWGEEEFEDLVLALKVIPDARGMKLLDEMLGDLWVGGEARFERVVRVPARGGEAMYGEVCRLLHAAVGGKMVCGHELRSDDHVWQGS</sequence>
<proteinExistence type="predicted"/>
<gene>
    <name evidence="1" type="ORF">B2J93_8692</name>
</gene>
<evidence type="ECO:0000313" key="2">
    <source>
        <dbReference type="Proteomes" id="UP000242519"/>
    </source>
</evidence>